<gene>
    <name evidence="2" type="ORF">BDY17DRAFT_298014</name>
</gene>
<feature type="region of interest" description="Disordered" evidence="1">
    <location>
        <begin position="33"/>
        <end position="53"/>
    </location>
</feature>
<accession>A0A6A6PUF8</accession>
<protein>
    <submittedName>
        <fullName evidence="2">Uncharacterized protein</fullName>
    </submittedName>
</protein>
<evidence type="ECO:0000313" key="3">
    <source>
        <dbReference type="Proteomes" id="UP000799767"/>
    </source>
</evidence>
<sequence>MCTALHRTPKRCCPMRSRAARLRAPRHITSTFENTRRSTTPCPTKRTRHYLPL</sequence>
<evidence type="ECO:0000313" key="2">
    <source>
        <dbReference type="EMBL" id="KAF2483749.1"/>
    </source>
</evidence>
<evidence type="ECO:0000256" key="1">
    <source>
        <dbReference type="SAM" id="MobiDB-lite"/>
    </source>
</evidence>
<proteinExistence type="predicted"/>
<keyword evidence="3" id="KW-1185">Reference proteome</keyword>
<dbReference type="RefSeq" id="XP_033590319.1">
    <property type="nucleotide sequence ID" value="XM_033733674.1"/>
</dbReference>
<dbReference type="GeneID" id="54474676"/>
<feature type="compositionally biased region" description="Polar residues" evidence="1">
    <location>
        <begin position="33"/>
        <end position="42"/>
    </location>
</feature>
<name>A0A6A6PUF8_9PEZI</name>
<dbReference type="AlphaFoldDB" id="A0A6A6PUF8"/>
<dbReference type="EMBL" id="MU001635">
    <property type="protein sequence ID" value="KAF2483749.1"/>
    <property type="molecule type" value="Genomic_DNA"/>
</dbReference>
<reference evidence="2" key="1">
    <citation type="journal article" date="2020" name="Stud. Mycol.">
        <title>101 Dothideomycetes genomes: a test case for predicting lifestyles and emergence of pathogens.</title>
        <authorList>
            <person name="Haridas S."/>
            <person name="Albert R."/>
            <person name="Binder M."/>
            <person name="Bloem J."/>
            <person name="Labutti K."/>
            <person name="Salamov A."/>
            <person name="Andreopoulos B."/>
            <person name="Baker S."/>
            <person name="Barry K."/>
            <person name="Bills G."/>
            <person name="Bluhm B."/>
            <person name="Cannon C."/>
            <person name="Castanera R."/>
            <person name="Culley D."/>
            <person name="Daum C."/>
            <person name="Ezra D."/>
            <person name="Gonzalez J."/>
            <person name="Henrissat B."/>
            <person name="Kuo A."/>
            <person name="Liang C."/>
            <person name="Lipzen A."/>
            <person name="Lutzoni F."/>
            <person name="Magnuson J."/>
            <person name="Mondo S."/>
            <person name="Nolan M."/>
            <person name="Ohm R."/>
            <person name="Pangilinan J."/>
            <person name="Park H.-J."/>
            <person name="Ramirez L."/>
            <person name="Alfaro M."/>
            <person name="Sun H."/>
            <person name="Tritt A."/>
            <person name="Yoshinaga Y."/>
            <person name="Zwiers L.-H."/>
            <person name="Turgeon B."/>
            <person name="Goodwin S."/>
            <person name="Spatafora J."/>
            <person name="Crous P."/>
            <person name="Grigoriev I."/>
        </authorList>
    </citation>
    <scope>NUCLEOTIDE SEQUENCE</scope>
    <source>
        <strain evidence="2">CBS 113389</strain>
    </source>
</reference>
<organism evidence="2 3">
    <name type="scientific">Neohortaea acidophila</name>
    <dbReference type="NCBI Taxonomy" id="245834"/>
    <lineage>
        <taxon>Eukaryota</taxon>
        <taxon>Fungi</taxon>
        <taxon>Dikarya</taxon>
        <taxon>Ascomycota</taxon>
        <taxon>Pezizomycotina</taxon>
        <taxon>Dothideomycetes</taxon>
        <taxon>Dothideomycetidae</taxon>
        <taxon>Mycosphaerellales</taxon>
        <taxon>Teratosphaeriaceae</taxon>
        <taxon>Neohortaea</taxon>
    </lineage>
</organism>
<dbReference type="Proteomes" id="UP000799767">
    <property type="component" value="Unassembled WGS sequence"/>
</dbReference>